<name>A0A812IQQ4_SYMPI</name>
<dbReference type="EMBL" id="CAJNIZ010000524">
    <property type="protein sequence ID" value="CAE7168280.1"/>
    <property type="molecule type" value="Genomic_DNA"/>
</dbReference>
<dbReference type="SUPFAM" id="SSF47473">
    <property type="entry name" value="EF-hand"/>
    <property type="match status" value="1"/>
</dbReference>
<dbReference type="Proteomes" id="UP000649617">
    <property type="component" value="Unassembled WGS sequence"/>
</dbReference>
<dbReference type="OrthoDB" id="26525at2759"/>
<feature type="domain" description="EF-hand" evidence="2">
    <location>
        <begin position="1"/>
        <end position="27"/>
    </location>
</feature>
<dbReference type="CDD" id="cd00051">
    <property type="entry name" value="EFh"/>
    <property type="match status" value="1"/>
</dbReference>
<keyword evidence="1" id="KW-0106">Calcium</keyword>
<comment type="caution">
    <text evidence="3">The sequence shown here is derived from an EMBL/GenBank/DDBJ whole genome shotgun (WGS) entry which is preliminary data.</text>
</comment>
<keyword evidence="4" id="KW-1185">Reference proteome</keyword>
<gene>
    <name evidence="3" type="primary">CPK3</name>
    <name evidence="3" type="ORF">SPIL2461_LOCUS620</name>
</gene>
<evidence type="ECO:0000259" key="2">
    <source>
        <dbReference type="PROSITE" id="PS50222"/>
    </source>
</evidence>
<dbReference type="InterPro" id="IPR002048">
    <property type="entry name" value="EF_hand_dom"/>
</dbReference>
<feature type="non-terminal residue" evidence="3">
    <location>
        <position position="74"/>
    </location>
</feature>
<organism evidence="3 4">
    <name type="scientific">Symbiodinium pilosum</name>
    <name type="common">Dinoflagellate</name>
    <dbReference type="NCBI Taxonomy" id="2952"/>
    <lineage>
        <taxon>Eukaryota</taxon>
        <taxon>Sar</taxon>
        <taxon>Alveolata</taxon>
        <taxon>Dinophyceae</taxon>
        <taxon>Suessiales</taxon>
        <taxon>Symbiodiniaceae</taxon>
        <taxon>Symbiodinium</taxon>
    </lineage>
</organism>
<evidence type="ECO:0000313" key="4">
    <source>
        <dbReference type="Proteomes" id="UP000649617"/>
    </source>
</evidence>
<dbReference type="Gene3D" id="1.10.238.10">
    <property type="entry name" value="EF-hand"/>
    <property type="match status" value="2"/>
</dbReference>
<dbReference type="AlphaFoldDB" id="A0A812IQQ4"/>
<dbReference type="SMART" id="SM00054">
    <property type="entry name" value="EFh"/>
    <property type="match status" value="2"/>
</dbReference>
<dbReference type="Pfam" id="PF13499">
    <property type="entry name" value="EF-hand_7"/>
    <property type="match status" value="1"/>
</dbReference>
<proteinExistence type="predicted"/>
<dbReference type="PROSITE" id="PS50222">
    <property type="entry name" value="EF_HAND_2"/>
    <property type="match status" value="2"/>
</dbReference>
<dbReference type="PROSITE" id="PS00018">
    <property type="entry name" value="EF_HAND_1"/>
    <property type="match status" value="2"/>
</dbReference>
<dbReference type="InterPro" id="IPR011992">
    <property type="entry name" value="EF-hand-dom_pair"/>
</dbReference>
<dbReference type="InterPro" id="IPR018247">
    <property type="entry name" value="EF_Hand_1_Ca_BS"/>
</dbReference>
<reference evidence="3" key="1">
    <citation type="submission" date="2021-02" db="EMBL/GenBank/DDBJ databases">
        <authorList>
            <person name="Dougan E. K."/>
            <person name="Rhodes N."/>
            <person name="Thang M."/>
            <person name="Chan C."/>
        </authorList>
    </citation>
    <scope>NUCLEOTIDE SEQUENCE</scope>
</reference>
<evidence type="ECO:0000313" key="3">
    <source>
        <dbReference type="EMBL" id="CAE7168280.1"/>
    </source>
</evidence>
<protein>
    <submittedName>
        <fullName evidence="3">CPK3 protein</fullName>
    </submittedName>
</protein>
<evidence type="ECO:0000256" key="1">
    <source>
        <dbReference type="ARBA" id="ARBA00022837"/>
    </source>
</evidence>
<feature type="domain" description="EF-hand" evidence="2">
    <location>
        <begin position="28"/>
        <end position="63"/>
    </location>
</feature>
<sequence length="74" mass="8403">MDILDADGSDSISYHEFIAAMLDRKHYTTDASCLAVFRIFDSNGDGKINRQELQQAMNSEELAMDMRIFPAIEE</sequence>
<accession>A0A812IQQ4</accession>
<dbReference type="GO" id="GO:0005509">
    <property type="term" value="F:calcium ion binding"/>
    <property type="evidence" value="ECO:0007669"/>
    <property type="project" value="InterPro"/>
</dbReference>